<evidence type="ECO:0000313" key="3">
    <source>
        <dbReference type="Proteomes" id="UP000655225"/>
    </source>
</evidence>
<dbReference type="EMBL" id="JABCRI010000005">
    <property type="protein sequence ID" value="KAF8405691.1"/>
    <property type="molecule type" value="Genomic_DNA"/>
</dbReference>
<organism evidence="2 3">
    <name type="scientific">Tetracentron sinense</name>
    <name type="common">Spur-leaf</name>
    <dbReference type="NCBI Taxonomy" id="13715"/>
    <lineage>
        <taxon>Eukaryota</taxon>
        <taxon>Viridiplantae</taxon>
        <taxon>Streptophyta</taxon>
        <taxon>Embryophyta</taxon>
        <taxon>Tracheophyta</taxon>
        <taxon>Spermatophyta</taxon>
        <taxon>Magnoliopsida</taxon>
        <taxon>Trochodendrales</taxon>
        <taxon>Trochodendraceae</taxon>
        <taxon>Tetracentron</taxon>
    </lineage>
</organism>
<proteinExistence type="predicted"/>
<name>A0A835DJD8_TETSI</name>
<dbReference type="Proteomes" id="UP000655225">
    <property type="component" value="Unassembled WGS sequence"/>
</dbReference>
<sequence>MRFRQIFESPPLMLFTRPSTATVMEASTPLYCAPVPPPVPKPSLVLPFSVSRLTNPSSEITKSSSLNEENQVEGYTVASSEGLQGDPNGIEVTVTVIEERNNIEVLESKLQQLDNEVSVEEKNKLESFSENEEKQESQATVKEHFEYQLQQLGNGEEKVVEEQNESVSDGIESQFILGEPVEYQLQQLNDEEGKVEELNGGENKGEENKLESAAQVDEIQESQIMVTEAVEPENKESPINMGNITNHILHYIASSMCRCPILNYQNLPTNDYLKCHMDEQDWVHVGLIAEFPRLSLCHRSKAFREFDFLLTRSGDASRGGRILRNLQHHVLNSTLTGGPHQVMSLHLKLNTLRNESVPKVFMF</sequence>
<dbReference type="Gene3D" id="1.10.10.10">
    <property type="entry name" value="Winged helix-like DNA-binding domain superfamily/Winged helix DNA-binding domain"/>
    <property type="match status" value="1"/>
</dbReference>
<keyword evidence="1" id="KW-0175">Coiled coil</keyword>
<keyword evidence="3" id="KW-1185">Reference proteome</keyword>
<dbReference type="InterPro" id="IPR036388">
    <property type="entry name" value="WH-like_DNA-bd_sf"/>
</dbReference>
<protein>
    <submittedName>
        <fullName evidence="2">Uncharacterized protein</fullName>
    </submittedName>
</protein>
<accession>A0A835DJD8</accession>
<comment type="caution">
    <text evidence="2">The sequence shown here is derived from an EMBL/GenBank/DDBJ whole genome shotgun (WGS) entry which is preliminary data.</text>
</comment>
<evidence type="ECO:0000313" key="2">
    <source>
        <dbReference type="EMBL" id="KAF8405691.1"/>
    </source>
</evidence>
<evidence type="ECO:0000256" key="1">
    <source>
        <dbReference type="SAM" id="Coils"/>
    </source>
</evidence>
<dbReference type="AlphaFoldDB" id="A0A835DJD8"/>
<dbReference type="OrthoDB" id="340227at2759"/>
<gene>
    <name evidence="2" type="ORF">HHK36_007768</name>
</gene>
<reference evidence="2 3" key="1">
    <citation type="submission" date="2020-04" db="EMBL/GenBank/DDBJ databases">
        <title>Plant Genome Project.</title>
        <authorList>
            <person name="Zhang R.-G."/>
        </authorList>
    </citation>
    <scope>NUCLEOTIDE SEQUENCE [LARGE SCALE GENOMIC DNA]</scope>
    <source>
        <strain evidence="2">YNK0</strain>
        <tissue evidence="2">Leaf</tissue>
    </source>
</reference>
<feature type="coiled-coil region" evidence="1">
    <location>
        <begin position="96"/>
        <end position="123"/>
    </location>
</feature>